<evidence type="ECO:0000313" key="2">
    <source>
        <dbReference type="Proteomes" id="UP001147746"/>
    </source>
</evidence>
<dbReference type="AlphaFoldDB" id="A0A9W9GS80"/>
<reference evidence="1" key="1">
    <citation type="submission" date="2022-12" db="EMBL/GenBank/DDBJ databases">
        <authorList>
            <person name="Petersen C."/>
        </authorList>
    </citation>
    <scope>NUCLEOTIDE SEQUENCE</scope>
    <source>
        <strain evidence="1">IBT 21472</strain>
    </source>
</reference>
<protein>
    <submittedName>
        <fullName evidence="1">Uncharacterized protein</fullName>
    </submittedName>
</protein>
<dbReference type="EMBL" id="JAPZBO010000001">
    <property type="protein sequence ID" value="KAJ5330247.1"/>
    <property type="molecule type" value="Genomic_DNA"/>
</dbReference>
<organism evidence="1 2">
    <name type="scientific">Penicillium atrosanguineum</name>
    <dbReference type="NCBI Taxonomy" id="1132637"/>
    <lineage>
        <taxon>Eukaryota</taxon>
        <taxon>Fungi</taxon>
        <taxon>Dikarya</taxon>
        <taxon>Ascomycota</taxon>
        <taxon>Pezizomycotina</taxon>
        <taxon>Eurotiomycetes</taxon>
        <taxon>Eurotiomycetidae</taxon>
        <taxon>Eurotiales</taxon>
        <taxon>Aspergillaceae</taxon>
        <taxon>Penicillium</taxon>
    </lineage>
</organism>
<gene>
    <name evidence="1" type="ORF">N7476_000030</name>
</gene>
<keyword evidence="2" id="KW-1185">Reference proteome</keyword>
<accession>A0A9W9GS80</accession>
<reference evidence="1" key="2">
    <citation type="journal article" date="2023" name="IMA Fungus">
        <title>Comparative genomic study of the Penicillium genus elucidates a diverse pangenome and 15 lateral gene transfer events.</title>
        <authorList>
            <person name="Petersen C."/>
            <person name="Sorensen T."/>
            <person name="Nielsen M.R."/>
            <person name="Sondergaard T.E."/>
            <person name="Sorensen J.L."/>
            <person name="Fitzpatrick D.A."/>
            <person name="Frisvad J.C."/>
            <person name="Nielsen K.L."/>
        </authorList>
    </citation>
    <scope>NUCLEOTIDE SEQUENCE</scope>
    <source>
        <strain evidence="1">IBT 21472</strain>
    </source>
</reference>
<comment type="caution">
    <text evidence="1">The sequence shown here is derived from an EMBL/GenBank/DDBJ whole genome shotgun (WGS) entry which is preliminary data.</text>
</comment>
<evidence type="ECO:0000313" key="1">
    <source>
        <dbReference type="EMBL" id="KAJ5330247.1"/>
    </source>
</evidence>
<proteinExistence type="predicted"/>
<dbReference type="Proteomes" id="UP001147746">
    <property type="component" value="Unassembled WGS sequence"/>
</dbReference>
<sequence length="88" mass="10311">MRSDIVQLRQVDDAVGYLMEVVPRGVQESTPWARDSSWENHSFTPECREAIKVIWQLRRQFTTSQDNGDWQEYTSARNRKGKAIHFGL</sequence>
<name>A0A9W9GS80_9EURO</name>